<evidence type="ECO:0000313" key="6">
    <source>
        <dbReference type="EMBL" id="RYU94551.1"/>
    </source>
</evidence>
<dbReference type="InterPro" id="IPR010497">
    <property type="entry name" value="Epoxide_hydro_N"/>
</dbReference>
<gene>
    <name evidence="6" type="ORF">EWM59_16460</name>
</gene>
<dbReference type="InterPro" id="IPR000639">
    <property type="entry name" value="Epox_hydrolase-like"/>
</dbReference>
<dbReference type="InterPro" id="IPR016292">
    <property type="entry name" value="Epoxide_hydrolase"/>
</dbReference>
<evidence type="ECO:0000313" key="7">
    <source>
        <dbReference type="Proteomes" id="UP000293162"/>
    </source>
</evidence>
<dbReference type="GO" id="GO:0097176">
    <property type="term" value="P:epoxide metabolic process"/>
    <property type="evidence" value="ECO:0007669"/>
    <property type="project" value="TreeGrafter"/>
</dbReference>
<dbReference type="Gene3D" id="3.40.50.1820">
    <property type="entry name" value="alpha/beta hydrolase"/>
    <property type="match status" value="1"/>
</dbReference>
<dbReference type="PANTHER" id="PTHR21661:SF35">
    <property type="entry name" value="EPOXIDE HYDROLASE"/>
    <property type="match status" value="1"/>
</dbReference>
<dbReference type="GO" id="GO:0004301">
    <property type="term" value="F:epoxide hydrolase activity"/>
    <property type="evidence" value="ECO:0007669"/>
    <property type="project" value="TreeGrafter"/>
</dbReference>
<comment type="caution">
    <text evidence="6">The sequence shown here is derived from an EMBL/GenBank/DDBJ whole genome shotgun (WGS) entry which is preliminary data.</text>
</comment>
<dbReference type="RefSeq" id="WP_130022325.1">
    <property type="nucleotide sequence ID" value="NZ_SEWF01000024.1"/>
</dbReference>
<feature type="active site" description="Proton acceptor" evidence="4">
    <location>
        <position position="351"/>
    </location>
</feature>
<dbReference type="InterPro" id="IPR029058">
    <property type="entry name" value="AB_hydrolase_fold"/>
</dbReference>
<evidence type="ECO:0000256" key="2">
    <source>
        <dbReference type="ARBA" id="ARBA00022797"/>
    </source>
</evidence>
<dbReference type="Pfam" id="PF06441">
    <property type="entry name" value="EHN"/>
    <property type="match status" value="1"/>
</dbReference>
<dbReference type="PANTHER" id="PTHR21661">
    <property type="entry name" value="EPOXIDE HYDROLASE 1-RELATED"/>
    <property type="match status" value="1"/>
</dbReference>
<dbReference type="OrthoDB" id="9780765at2"/>
<proteinExistence type="inferred from homology"/>
<keyword evidence="3 6" id="KW-0378">Hydrolase</keyword>
<name>A0A4Q5LXJ9_9BACT</name>
<dbReference type="PRINTS" id="PR00412">
    <property type="entry name" value="EPOXHYDRLASE"/>
</dbReference>
<feature type="active site" description="Nucleophile" evidence="4">
    <location>
        <position position="169"/>
    </location>
</feature>
<dbReference type="EMBL" id="SEWF01000024">
    <property type="protein sequence ID" value="RYU94551.1"/>
    <property type="molecule type" value="Genomic_DNA"/>
</dbReference>
<comment type="similarity">
    <text evidence="1">Belongs to the peptidase S33 family.</text>
</comment>
<keyword evidence="7" id="KW-1185">Reference proteome</keyword>
<evidence type="ECO:0000256" key="1">
    <source>
        <dbReference type="ARBA" id="ARBA00010088"/>
    </source>
</evidence>
<feature type="active site" description="Proton donor" evidence="4">
    <location>
        <position position="296"/>
    </location>
</feature>
<reference evidence="6 7" key="1">
    <citation type="submission" date="2019-02" db="EMBL/GenBank/DDBJ databases">
        <title>Bacterial novel species Emticicia sp. 17J42-9 isolated from soil.</title>
        <authorList>
            <person name="Jung H.-Y."/>
        </authorList>
    </citation>
    <scope>NUCLEOTIDE SEQUENCE [LARGE SCALE GENOMIC DNA]</scope>
    <source>
        <strain evidence="6 7">17J42-9</strain>
    </source>
</reference>
<dbReference type="AlphaFoldDB" id="A0A4Q5LXJ9"/>
<protein>
    <submittedName>
        <fullName evidence="6">Epoxide hydrolase</fullName>
    </submittedName>
</protein>
<feature type="domain" description="Epoxide hydrolase N-terminal" evidence="5">
    <location>
        <begin position="4"/>
        <end position="109"/>
    </location>
</feature>
<sequence length="374" mass="42479">MATISKFRINVQQNVLDDLTTRLKNTRWTEEPQGSGWSYGTNSAYLKELVDYWQNSYDWRKQEEALNQYPQFTTEIDGATIHFIHVKGKGATSKPLLLIHGWPDSYYRFYKLISLLTEHENSFDLVIPSIPGFGFSSHHAVNSDVTADIFNQLMVEILGYKQYFVAGGDMGSVIAKSMANQFSEQVKAIHITDVGYPDGTEDWSTMSEAEQQFGQVIQGWFFSEGAFNMIQSTKPQSLSYGLNDSPVGLAGWILEKFNSWSDNNGDIENSFTKDELITNIMIYWVSETINSSIRTYAENGRAAYMGGLKSSQKVNVPTGVSLFPKEAQFPQEWAERMVNLVSFTKLEKGGHFAPMEVPYVYAVEITKFFERFEI</sequence>
<organism evidence="6 7">
    <name type="scientific">Emticicia agri</name>
    <dbReference type="NCBI Taxonomy" id="2492393"/>
    <lineage>
        <taxon>Bacteria</taxon>
        <taxon>Pseudomonadati</taxon>
        <taxon>Bacteroidota</taxon>
        <taxon>Cytophagia</taxon>
        <taxon>Cytophagales</taxon>
        <taxon>Leadbetterellaceae</taxon>
        <taxon>Emticicia</taxon>
    </lineage>
</organism>
<accession>A0A4Q5LXJ9</accession>
<dbReference type="SUPFAM" id="SSF53474">
    <property type="entry name" value="alpha/beta-Hydrolases"/>
    <property type="match status" value="1"/>
</dbReference>
<evidence type="ECO:0000256" key="3">
    <source>
        <dbReference type="ARBA" id="ARBA00022801"/>
    </source>
</evidence>
<evidence type="ECO:0000259" key="5">
    <source>
        <dbReference type="Pfam" id="PF06441"/>
    </source>
</evidence>
<dbReference type="PIRSF" id="PIRSF001112">
    <property type="entry name" value="Epoxide_hydrolase"/>
    <property type="match status" value="1"/>
</dbReference>
<dbReference type="Proteomes" id="UP000293162">
    <property type="component" value="Unassembled WGS sequence"/>
</dbReference>
<evidence type="ECO:0000256" key="4">
    <source>
        <dbReference type="PIRSR" id="PIRSR001112-1"/>
    </source>
</evidence>
<keyword evidence="2" id="KW-0058">Aromatic hydrocarbons catabolism</keyword>